<dbReference type="Proteomes" id="UP000824002">
    <property type="component" value="Unassembled WGS sequence"/>
</dbReference>
<reference evidence="2" key="2">
    <citation type="journal article" date="2021" name="PeerJ">
        <title>Extensive microbial diversity within the chicken gut microbiome revealed by metagenomics and culture.</title>
        <authorList>
            <person name="Gilroy R."/>
            <person name="Ravi A."/>
            <person name="Getino M."/>
            <person name="Pursley I."/>
            <person name="Horton D.L."/>
            <person name="Alikhan N.F."/>
            <person name="Baker D."/>
            <person name="Gharbi K."/>
            <person name="Hall N."/>
            <person name="Watson M."/>
            <person name="Adriaenssens E.M."/>
            <person name="Foster-Nyarko E."/>
            <person name="Jarju S."/>
            <person name="Secka A."/>
            <person name="Antonio M."/>
            <person name="Oren A."/>
            <person name="Chaudhuri R.R."/>
            <person name="La Ragione R."/>
            <person name="Hildebrand F."/>
            <person name="Pallen M.J."/>
        </authorList>
    </citation>
    <scope>NUCLEOTIDE SEQUENCE</scope>
    <source>
        <strain evidence="2">CHK199-13235</strain>
    </source>
</reference>
<proteinExistence type="predicted"/>
<gene>
    <name evidence="2" type="ORF">IAB51_09795</name>
</gene>
<evidence type="ECO:0000256" key="1">
    <source>
        <dbReference type="SAM" id="SignalP"/>
    </source>
</evidence>
<organism evidence="2 3">
    <name type="scientific">Candidatus Merdivicinus excrementipullorum</name>
    <dbReference type="NCBI Taxonomy" id="2840867"/>
    <lineage>
        <taxon>Bacteria</taxon>
        <taxon>Bacillati</taxon>
        <taxon>Bacillota</taxon>
        <taxon>Clostridia</taxon>
        <taxon>Eubacteriales</taxon>
        <taxon>Oscillospiraceae</taxon>
        <taxon>Oscillospiraceae incertae sedis</taxon>
        <taxon>Candidatus Merdivicinus</taxon>
    </lineage>
</organism>
<accession>A0A9D1K1G3</accession>
<dbReference type="AlphaFoldDB" id="A0A9D1K1G3"/>
<feature type="signal peptide" evidence="1">
    <location>
        <begin position="1"/>
        <end position="22"/>
    </location>
</feature>
<name>A0A9D1K1G3_9FIRM</name>
<evidence type="ECO:0008006" key="4">
    <source>
        <dbReference type="Google" id="ProtNLM"/>
    </source>
</evidence>
<evidence type="ECO:0000313" key="2">
    <source>
        <dbReference type="EMBL" id="HIS77078.1"/>
    </source>
</evidence>
<feature type="chain" id="PRO_5039127102" description="Lipoprotein" evidence="1">
    <location>
        <begin position="23"/>
        <end position="440"/>
    </location>
</feature>
<evidence type="ECO:0000313" key="3">
    <source>
        <dbReference type="Proteomes" id="UP000824002"/>
    </source>
</evidence>
<comment type="caution">
    <text evidence="2">The sequence shown here is derived from an EMBL/GenBank/DDBJ whole genome shotgun (WGS) entry which is preliminary data.</text>
</comment>
<protein>
    <recommendedName>
        <fullName evidence="4">Lipoprotein</fullName>
    </recommendedName>
</protein>
<dbReference type="EMBL" id="DVJP01000066">
    <property type="protein sequence ID" value="HIS77078.1"/>
    <property type="molecule type" value="Genomic_DNA"/>
</dbReference>
<reference evidence="2" key="1">
    <citation type="submission" date="2020-10" db="EMBL/GenBank/DDBJ databases">
        <authorList>
            <person name="Gilroy R."/>
        </authorList>
    </citation>
    <scope>NUCLEOTIDE SEQUENCE</scope>
    <source>
        <strain evidence="2">CHK199-13235</strain>
    </source>
</reference>
<keyword evidence="1" id="KW-0732">Signal</keyword>
<dbReference type="PROSITE" id="PS51257">
    <property type="entry name" value="PROKAR_LIPOPROTEIN"/>
    <property type="match status" value="1"/>
</dbReference>
<sequence length="440" mass="48681">MKIQWLSAAAAAMLLLSGCAFPQTGVESLLAAPLLNEEQNEVYAALVRETGSSIKLLYPQRGENRSAFLLMNLDEEATNEAVAFYQSTTANVTTSIHMAVLDKQDGQWRAVHDISLEGTQVEDVAVMKEGGVFLLAVGLTYASENTSLLKAYQFNGDIMDEVYSEDYQAKLICDMDSDDRDDIVLVRGGTEEAAPFAKLLVYEDGGFAEKGRAATDPTITRYSSIRSGYLKNGQQAVYLDGYRGSAAMTTEILGYTENHGQGHLVNLTYDSLNVQSYPVDRPLGAECADLNNDLIIEVPGLTPMPGYSAEQAGAFYLTTWYNFLDGQFEKVKSSYVNASQGYLLDFPESWEGKVSVRKSAQSNEMLFYEYQAGDDPVKSELLYIRMVKRSEWESGVYEDYEVISSSGGGQIFYLAKIPAGATPALRMSMEEVKRNFSRYY</sequence>